<proteinExistence type="predicted"/>
<dbReference type="AlphaFoldDB" id="A0A1C7NAA0"/>
<gene>
    <name evidence="1" type="ORF">A0J61_06062</name>
</gene>
<organism evidence="1 2">
    <name type="scientific">Choanephora cucurbitarum</name>
    <dbReference type="NCBI Taxonomy" id="101091"/>
    <lineage>
        <taxon>Eukaryota</taxon>
        <taxon>Fungi</taxon>
        <taxon>Fungi incertae sedis</taxon>
        <taxon>Mucoromycota</taxon>
        <taxon>Mucoromycotina</taxon>
        <taxon>Mucoromycetes</taxon>
        <taxon>Mucorales</taxon>
        <taxon>Mucorineae</taxon>
        <taxon>Choanephoraceae</taxon>
        <taxon>Choanephoroideae</taxon>
        <taxon>Choanephora</taxon>
    </lineage>
</organism>
<dbReference type="InParanoid" id="A0A1C7NAA0"/>
<sequence>MKDFTLEPVAAKNKWQSNGANFSALFAAYQSTSMEHCLEHDGSLKMSKDINELLSLSGILLLENDKLTSESLLKHFTKAQLKDAYNHVKGKYDHVEVEPKIIMQIIKCSKASDDEEGDLLFLTMRRETAHPSAKKAIKAIQSLVSFLPEDTENDTNECTLASTVIHPLFMPLFKEPGVSPLPSNGLVHESSRIDNSRPDFRCDVYEEGKLPYSNLFGEMKSSNSNKEGRYLDLYRIMLFSKNVVDKKNKNNIMSFRVVGQQVTVYMLDLLCDAMYVAIEFFSFSLPVMKSEAAMLVSVVEELINIHNLYISNSFRELAESLKKSKTLPYGILLNSLSNTIKL</sequence>
<protein>
    <submittedName>
        <fullName evidence="1">Uncharacterized protein</fullName>
    </submittedName>
</protein>
<evidence type="ECO:0000313" key="2">
    <source>
        <dbReference type="Proteomes" id="UP000093000"/>
    </source>
</evidence>
<dbReference type="Proteomes" id="UP000093000">
    <property type="component" value="Unassembled WGS sequence"/>
</dbReference>
<dbReference type="OrthoDB" id="2273044at2759"/>
<comment type="caution">
    <text evidence="1">The sequence shown here is derived from an EMBL/GenBank/DDBJ whole genome shotgun (WGS) entry which is preliminary data.</text>
</comment>
<reference evidence="1 2" key="1">
    <citation type="submission" date="2016-03" db="EMBL/GenBank/DDBJ databases">
        <title>Choanephora cucurbitarum.</title>
        <authorList>
            <person name="Min B."/>
            <person name="Park H."/>
            <person name="Park J.-H."/>
            <person name="Shin H.-D."/>
            <person name="Choi I.-G."/>
        </authorList>
    </citation>
    <scope>NUCLEOTIDE SEQUENCE [LARGE SCALE GENOMIC DNA]</scope>
    <source>
        <strain evidence="1 2">KUS-F28377</strain>
    </source>
</reference>
<keyword evidence="2" id="KW-1185">Reference proteome</keyword>
<dbReference type="EMBL" id="LUGH01000348">
    <property type="protein sequence ID" value="OBZ85888.1"/>
    <property type="molecule type" value="Genomic_DNA"/>
</dbReference>
<name>A0A1C7NAA0_9FUNG</name>
<accession>A0A1C7NAA0</accession>
<evidence type="ECO:0000313" key="1">
    <source>
        <dbReference type="EMBL" id="OBZ85888.1"/>
    </source>
</evidence>